<evidence type="ECO:0000256" key="1">
    <source>
        <dbReference type="ARBA" id="ARBA00022723"/>
    </source>
</evidence>
<dbReference type="Pfam" id="PF00127">
    <property type="entry name" value="Copper-bind"/>
    <property type="match status" value="1"/>
</dbReference>
<evidence type="ECO:0000256" key="3">
    <source>
        <dbReference type="SAM" id="MobiDB-lite"/>
    </source>
</evidence>
<proteinExistence type="predicted"/>
<evidence type="ECO:0000256" key="4">
    <source>
        <dbReference type="SAM" id="Phobius"/>
    </source>
</evidence>
<dbReference type="InterPro" id="IPR008972">
    <property type="entry name" value="Cupredoxin"/>
</dbReference>
<dbReference type="InterPro" id="IPR000923">
    <property type="entry name" value="BlueCu_1"/>
</dbReference>
<dbReference type="PANTHER" id="PTHR36507:SF1">
    <property type="entry name" value="BLL1555 PROTEIN"/>
    <property type="match status" value="1"/>
</dbReference>
<accession>A0A2H0QUP7</accession>
<feature type="transmembrane region" description="Helical" evidence="4">
    <location>
        <begin position="6"/>
        <end position="23"/>
    </location>
</feature>
<sequence length="184" mass="19749">MNTQKIVIIVGIIILLIIGWWSFGNNAEAPTDEINETSDEQTTTNTATNRNGNTNTDTNGVTSDPNAIAPVPTGNNTSADTADETVTDTAPTSEVIVRYTNIGFTPESIRVAEGTTVTFVNESTSGMWVASDNHPSHTILPAFDQKAAVSMGGTYSFTFDTVGSWGFHNHLRPEHDGIVLIYAQ</sequence>
<dbReference type="GO" id="GO:0005507">
    <property type="term" value="F:copper ion binding"/>
    <property type="evidence" value="ECO:0007669"/>
    <property type="project" value="InterPro"/>
</dbReference>
<evidence type="ECO:0000313" key="7">
    <source>
        <dbReference type="Proteomes" id="UP000231333"/>
    </source>
</evidence>
<dbReference type="AlphaFoldDB" id="A0A2H0QUP7"/>
<dbReference type="PANTHER" id="PTHR36507">
    <property type="entry name" value="BLL1555 PROTEIN"/>
    <property type="match status" value="1"/>
</dbReference>
<gene>
    <name evidence="6" type="ORF">COV34_02885</name>
</gene>
<reference evidence="6 7" key="1">
    <citation type="submission" date="2017-09" db="EMBL/GenBank/DDBJ databases">
        <title>Depth-based differentiation of microbial function through sediment-hosted aquifers and enrichment of novel symbionts in the deep terrestrial subsurface.</title>
        <authorList>
            <person name="Probst A.J."/>
            <person name="Ladd B."/>
            <person name="Jarett J.K."/>
            <person name="Geller-Mcgrath D.E."/>
            <person name="Sieber C.M."/>
            <person name="Emerson J.B."/>
            <person name="Anantharaman K."/>
            <person name="Thomas B.C."/>
            <person name="Malmstrom R."/>
            <person name="Stieglmeier M."/>
            <person name="Klingl A."/>
            <person name="Woyke T."/>
            <person name="Ryan C.M."/>
            <person name="Banfield J.F."/>
        </authorList>
    </citation>
    <scope>NUCLEOTIDE SEQUENCE [LARGE SCALE GENOMIC DNA]</scope>
    <source>
        <strain evidence="6">CG10_big_fil_rev_8_21_14_0_10_42_12</strain>
    </source>
</reference>
<dbReference type="GO" id="GO:0009055">
    <property type="term" value="F:electron transfer activity"/>
    <property type="evidence" value="ECO:0007669"/>
    <property type="project" value="InterPro"/>
</dbReference>
<comment type="caution">
    <text evidence="6">The sequence shown here is derived from an EMBL/GenBank/DDBJ whole genome shotgun (WGS) entry which is preliminary data.</text>
</comment>
<keyword evidence="2" id="KW-0186">Copper</keyword>
<evidence type="ECO:0000256" key="2">
    <source>
        <dbReference type="ARBA" id="ARBA00023008"/>
    </source>
</evidence>
<evidence type="ECO:0000259" key="5">
    <source>
        <dbReference type="Pfam" id="PF00127"/>
    </source>
</evidence>
<organism evidence="6 7">
    <name type="scientific">Candidatus Zambryskibacteria bacterium CG10_big_fil_rev_8_21_14_0_10_42_12</name>
    <dbReference type="NCBI Taxonomy" id="1975115"/>
    <lineage>
        <taxon>Bacteria</taxon>
        <taxon>Candidatus Zambryskiibacteriota</taxon>
    </lineage>
</organism>
<keyword evidence="4" id="KW-0812">Transmembrane</keyword>
<keyword evidence="4" id="KW-0472">Membrane</keyword>
<name>A0A2H0QUP7_9BACT</name>
<feature type="compositionally biased region" description="Low complexity" evidence="3">
    <location>
        <begin position="40"/>
        <end position="63"/>
    </location>
</feature>
<keyword evidence="1" id="KW-0479">Metal-binding</keyword>
<evidence type="ECO:0000313" key="6">
    <source>
        <dbReference type="EMBL" id="PIR38008.1"/>
    </source>
</evidence>
<dbReference type="EMBL" id="PCXL01000013">
    <property type="protein sequence ID" value="PIR38008.1"/>
    <property type="molecule type" value="Genomic_DNA"/>
</dbReference>
<keyword evidence="4" id="KW-1133">Transmembrane helix</keyword>
<dbReference type="Proteomes" id="UP000231333">
    <property type="component" value="Unassembled WGS sequence"/>
</dbReference>
<protein>
    <recommendedName>
        <fullName evidence="5">Blue (type 1) copper domain-containing protein</fullName>
    </recommendedName>
</protein>
<dbReference type="SUPFAM" id="SSF49503">
    <property type="entry name" value="Cupredoxins"/>
    <property type="match status" value="1"/>
</dbReference>
<feature type="domain" description="Blue (type 1) copper" evidence="5">
    <location>
        <begin position="98"/>
        <end position="177"/>
    </location>
</feature>
<feature type="region of interest" description="Disordered" evidence="3">
    <location>
        <begin position="31"/>
        <end position="87"/>
    </location>
</feature>
<dbReference type="InterPro" id="IPR052721">
    <property type="entry name" value="ET_Amicyanin"/>
</dbReference>
<dbReference type="Gene3D" id="2.60.40.420">
    <property type="entry name" value="Cupredoxins - blue copper proteins"/>
    <property type="match status" value="1"/>
</dbReference>